<keyword evidence="2" id="KW-0489">Methyltransferase</keyword>
<accession>A0A022QVF7</accession>
<dbReference type="PANTHER" id="PTHR12176:SF78">
    <property type="entry name" value="EEF1A LYSINE AND N-TERMINAL METHYLTRANSFERASE"/>
    <property type="match status" value="1"/>
</dbReference>
<name>A0A022QVF7_ERYGU</name>
<organism evidence="6 7">
    <name type="scientific">Erythranthe guttata</name>
    <name type="common">Yellow monkey flower</name>
    <name type="synonym">Mimulus guttatus</name>
    <dbReference type="NCBI Taxonomy" id="4155"/>
    <lineage>
        <taxon>Eukaryota</taxon>
        <taxon>Viridiplantae</taxon>
        <taxon>Streptophyta</taxon>
        <taxon>Embryophyta</taxon>
        <taxon>Tracheophyta</taxon>
        <taxon>Spermatophyta</taxon>
        <taxon>Magnoliopsida</taxon>
        <taxon>eudicotyledons</taxon>
        <taxon>Gunneridae</taxon>
        <taxon>Pentapetalae</taxon>
        <taxon>asterids</taxon>
        <taxon>lamiids</taxon>
        <taxon>Lamiales</taxon>
        <taxon>Phrymaceae</taxon>
        <taxon>Erythranthe</taxon>
    </lineage>
</organism>
<dbReference type="InterPro" id="IPR029063">
    <property type="entry name" value="SAM-dependent_MTases_sf"/>
</dbReference>
<dbReference type="Pfam" id="PF08241">
    <property type="entry name" value="Methyltransf_11"/>
    <property type="match status" value="1"/>
</dbReference>
<dbReference type="EMBL" id="KI630827">
    <property type="protein sequence ID" value="EYU32697.1"/>
    <property type="molecule type" value="Genomic_DNA"/>
</dbReference>
<dbReference type="AlphaFoldDB" id="A0A022QVF7"/>
<dbReference type="CDD" id="cd02440">
    <property type="entry name" value="AdoMet_MTases"/>
    <property type="match status" value="1"/>
</dbReference>
<comment type="similarity">
    <text evidence="1">Belongs to the methyltransferase superfamily.</text>
</comment>
<dbReference type="GO" id="GO:0009820">
    <property type="term" value="P:alkaloid metabolic process"/>
    <property type="evidence" value="ECO:0007669"/>
    <property type="project" value="UniProtKB-KW"/>
</dbReference>
<keyword evidence="4" id="KW-0511">Multifunctional enzyme</keyword>
<keyword evidence="7" id="KW-1185">Reference proteome</keyword>
<evidence type="ECO:0000256" key="2">
    <source>
        <dbReference type="ARBA" id="ARBA00022603"/>
    </source>
</evidence>
<evidence type="ECO:0000313" key="7">
    <source>
        <dbReference type="Proteomes" id="UP000030748"/>
    </source>
</evidence>
<dbReference type="GO" id="GO:0032259">
    <property type="term" value="P:methylation"/>
    <property type="evidence" value="ECO:0007669"/>
    <property type="project" value="UniProtKB-KW"/>
</dbReference>
<dbReference type="Gene3D" id="3.40.50.150">
    <property type="entry name" value="Vaccinia Virus protein VP39"/>
    <property type="match status" value="2"/>
</dbReference>
<dbReference type="InterPro" id="IPR013216">
    <property type="entry name" value="Methyltransf_11"/>
</dbReference>
<reference evidence="6 7" key="1">
    <citation type="journal article" date="2013" name="Proc. Natl. Acad. Sci. U.S.A.">
        <title>Fine-scale variation in meiotic recombination in Mimulus inferred from population shotgun sequencing.</title>
        <authorList>
            <person name="Hellsten U."/>
            <person name="Wright K.M."/>
            <person name="Jenkins J."/>
            <person name="Shu S."/>
            <person name="Yuan Y."/>
            <person name="Wessler S.R."/>
            <person name="Schmutz J."/>
            <person name="Willis J.H."/>
            <person name="Rokhsar D.S."/>
        </authorList>
    </citation>
    <scope>NUCLEOTIDE SEQUENCE [LARGE SCALE GENOMIC DNA]</scope>
    <source>
        <strain evidence="7">cv. DUN x IM62</strain>
    </source>
</reference>
<dbReference type="PANTHER" id="PTHR12176">
    <property type="entry name" value="SAM-DEPENDENT METHYLTRANSFERASE SUPERFAMILY PROTEIN"/>
    <property type="match status" value="1"/>
</dbReference>
<dbReference type="InterPro" id="IPR051419">
    <property type="entry name" value="Lys/N-term_MeTrsfase_sf"/>
</dbReference>
<evidence type="ECO:0000256" key="1">
    <source>
        <dbReference type="ARBA" id="ARBA00008361"/>
    </source>
</evidence>
<evidence type="ECO:0000259" key="5">
    <source>
        <dbReference type="Pfam" id="PF08241"/>
    </source>
</evidence>
<evidence type="ECO:0000256" key="4">
    <source>
        <dbReference type="ARBA" id="ARBA00023268"/>
    </source>
</evidence>
<sequence>MEEQQPAKQNCIDISKDRPIAFGNFTDQENWDFFFDARRGADDFFEWSHLSYPPEEQSILVPACGNSRLSEHLYDDGFTNITNVDFSKVVISAMLRRNVNERPVMKWRVMDMTDMQFENGTVDAIIDKGGLDALMESELDSRSGILYLSEVKRLLKAGGKYICLTLAEPHVLGLLFRKFRFGWNINLCAIAQKPSSGTAKQLTFMLVAEKCTLTVVSQIIPYMDEYSVESHGYQVQEVFEALERENTVRAEYSTGTDIWCSLDDLKLSVKGDINELEPGRLTDISNFVYQLAPVGTGDVIHIAATSEDDLVDEINERKIVHQVTTALTGTIYVEDVMYDPPEDLIFRRLCFERTESWVHSEVPLSREGPNEFFGQVEDKKVPADFTNWKKGNTQKFDSHSSASSGQPNLEHNFLATVHHQGFIAGLLLFSLHSERTTSAGGLVKTVIIGLGSGTLPTFMRNCLRNLVIEVVELDPVVLNVASEYFGFIEDELLKVHITDATKFLRERANSEEATLYILLCSSGLISPEADFVEESFLLTVKDSLSDRGLFIFKLVTKFSSVRGVVYSTLKRVFSNLYHFYVDRDSIEIIFALKKESPRMSENELAEVCDELSRSLKYIKTTWARGVKVDSRLINPLP</sequence>
<dbReference type="GO" id="GO:0008757">
    <property type="term" value="F:S-adenosylmethionine-dependent methyltransferase activity"/>
    <property type="evidence" value="ECO:0007669"/>
    <property type="project" value="InterPro"/>
</dbReference>
<gene>
    <name evidence="6" type="ORF">MIMGU_mgv1a020540mg</name>
</gene>
<dbReference type="Proteomes" id="UP000030748">
    <property type="component" value="Unassembled WGS sequence"/>
</dbReference>
<evidence type="ECO:0000256" key="3">
    <source>
        <dbReference type="ARBA" id="ARBA00022679"/>
    </source>
</evidence>
<keyword evidence="3" id="KW-0808">Transferase</keyword>
<dbReference type="SUPFAM" id="SSF53335">
    <property type="entry name" value="S-adenosyl-L-methionine-dependent methyltransferases"/>
    <property type="match status" value="2"/>
</dbReference>
<proteinExistence type="inferred from homology"/>
<evidence type="ECO:0000313" key="6">
    <source>
        <dbReference type="EMBL" id="EYU32697.1"/>
    </source>
</evidence>
<feature type="domain" description="Methyltransferase type 11" evidence="5">
    <location>
        <begin position="63"/>
        <end position="163"/>
    </location>
</feature>
<protein>
    <recommendedName>
        <fullName evidence="5">Methyltransferase type 11 domain-containing protein</fullName>
    </recommendedName>
</protein>